<dbReference type="AlphaFoldDB" id="A0A164TY75"/>
<gene>
    <name evidence="3" type="ORF">SISNIDRAFT_486251</name>
</gene>
<dbReference type="Pfam" id="PF13919">
    <property type="entry name" value="ASXH"/>
    <property type="match status" value="1"/>
</dbReference>
<reference evidence="3 4" key="1">
    <citation type="journal article" date="2016" name="Mol. Biol. Evol.">
        <title>Comparative Genomics of Early-Diverging Mushroom-Forming Fungi Provides Insights into the Origins of Lignocellulose Decay Capabilities.</title>
        <authorList>
            <person name="Nagy L.G."/>
            <person name="Riley R."/>
            <person name="Tritt A."/>
            <person name="Adam C."/>
            <person name="Daum C."/>
            <person name="Floudas D."/>
            <person name="Sun H."/>
            <person name="Yadav J.S."/>
            <person name="Pangilinan J."/>
            <person name="Larsson K.H."/>
            <person name="Matsuura K."/>
            <person name="Barry K."/>
            <person name="Labutti K."/>
            <person name="Kuo R."/>
            <person name="Ohm R.A."/>
            <person name="Bhattacharya S.S."/>
            <person name="Shirouzu T."/>
            <person name="Yoshinaga Y."/>
            <person name="Martin F.M."/>
            <person name="Grigoriev I.V."/>
            <person name="Hibbett D.S."/>
        </authorList>
    </citation>
    <scope>NUCLEOTIDE SEQUENCE [LARGE SCALE GENOMIC DNA]</scope>
    <source>
        <strain evidence="3 4">HHB9708</strain>
    </source>
</reference>
<dbReference type="Proteomes" id="UP000076722">
    <property type="component" value="Unassembled WGS sequence"/>
</dbReference>
<dbReference type="InterPro" id="IPR028020">
    <property type="entry name" value="ASX_DEUBAD_dom"/>
</dbReference>
<accession>A0A164TY75</accession>
<evidence type="ECO:0000259" key="2">
    <source>
        <dbReference type="Pfam" id="PF13919"/>
    </source>
</evidence>
<protein>
    <recommendedName>
        <fullName evidence="2">ASX DEUBAD domain-containing protein</fullName>
    </recommendedName>
</protein>
<evidence type="ECO:0000313" key="3">
    <source>
        <dbReference type="EMBL" id="KZS92742.1"/>
    </source>
</evidence>
<feature type="compositionally biased region" description="Low complexity" evidence="1">
    <location>
        <begin position="8"/>
        <end position="33"/>
    </location>
</feature>
<evidence type="ECO:0000313" key="4">
    <source>
        <dbReference type="Proteomes" id="UP000076722"/>
    </source>
</evidence>
<feature type="region of interest" description="Disordered" evidence="1">
    <location>
        <begin position="1"/>
        <end position="41"/>
    </location>
</feature>
<dbReference type="OrthoDB" id="2289918at2759"/>
<proteinExistence type="predicted"/>
<keyword evidence="4" id="KW-1185">Reference proteome</keyword>
<sequence>MSSRPRRSVAAPSRYDPISESSILASASTSTSTPKPNPRKRKAHALQGDELVEHLLTNSKSKIATNGLSHLINEDTWCCLSVEARMRLCALLPNDVDFGSCRAEDGQGWHPSMLRVIKSNDAALQRDGINEHTRETSGMEEFEKQIKFLKDPAFQSAARTFQDHLAAGYYAEAHVKKSEKFHTALKNGTAHVPWKDDVWLETHPDEPNPPTSELGPLHSMTPSSAEASEKITLAVLAKKGVLREGDILSYRRTFRNRTVVVTWDFVLESIHPKSLTFVFAPTPQLPSSIRVPFPAPPEPPLQLLDVQRPSQIENVALDHDGRIDKSQKTATNAWKSFSVWRWTDDFLANIAPHLSDNPELIVGLGDKGGRESCGSLFYLRDSFVKET</sequence>
<organism evidence="3 4">
    <name type="scientific">Sistotremastrum niveocremeum HHB9708</name>
    <dbReference type="NCBI Taxonomy" id="1314777"/>
    <lineage>
        <taxon>Eukaryota</taxon>
        <taxon>Fungi</taxon>
        <taxon>Dikarya</taxon>
        <taxon>Basidiomycota</taxon>
        <taxon>Agaricomycotina</taxon>
        <taxon>Agaricomycetes</taxon>
        <taxon>Sistotremastrales</taxon>
        <taxon>Sistotremastraceae</taxon>
        <taxon>Sertulicium</taxon>
        <taxon>Sertulicium niveocremeum</taxon>
    </lineage>
</organism>
<evidence type="ECO:0000256" key="1">
    <source>
        <dbReference type="SAM" id="MobiDB-lite"/>
    </source>
</evidence>
<dbReference type="STRING" id="1314777.A0A164TY75"/>
<feature type="region of interest" description="Disordered" evidence="1">
    <location>
        <begin position="201"/>
        <end position="222"/>
    </location>
</feature>
<dbReference type="EMBL" id="KV419409">
    <property type="protein sequence ID" value="KZS92742.1"/>
    <property type="molecule type" value="Genomic_DNA"/>
</dbReference>
<feature type="domain" description="ASX DEUBAD" evidence="2">
    <location>
        <begin position="41"/>
        <end position="203"/>
    </location>
</feature>
<name>A0A164TY75_9AGAM</name>